<reference evidence="1 2" key="2">
    <citation type="journal article" date="2022" name="Mol. Ecol. Resour.">
        <title>The genomes of chicory, endive, great burdock and yacon provide insights into Asteraceae paleo-polyploidization history and plant inulin production.</title>
        <authorList>
            <person name="Fan W."/>
            <person name="Wang S."/>
            <person name="Wang H."/>
            <person name="Wang A."/>
            <person name="Jiang F."/>
            <person name="Liu H."/>
            <person name="Zhao H."/>
            <person name="Xu D."/>
            <person name="Zhang Y."/>
        </authorList>
    </citation>
    <scope>NUCLEOTIDE SEQUENCE [LARGE SCALE GENOMIC DNA]</scope>
    <source>
        <strain evidence="2">cv. Yunnan</strain>
        <tissue evidence="1">Leaves</tissue>
    </source>
</reference>
<sequence length="106" mass="12207">MECNKDEAIRAKTIAEQRLANKDFTGAKKFTLKSQTLYPGLDGISKMLITLNVYIASEQKINGESDWYAMLDVKPSDDEETFRKQYRKLVLMLHPDKSRRSAYNQG</sequence>
<evidence type="ECO:0000313" key="1">
    <source>
        <dbReference type="EMBL" id="KAI3810526.1"/>
    </source>
</evidence>
<dbReference type="EMBL" id="CM042024">
    <property type="protein sequence ID" value="KAI3810526.1"/>
    <property type="molecule type" value="Genomic_DNA"/>
</dbReference>
<dbReference type="Proteomes" id="UP001056120">
    <property type="component" value="Linkage Group LG07"/>
</dbReference>
<name>A0ACB9IST9_9ASTR</name>
<protein>
    <submittedName>
        <fullName evidence="1">Uncharacterized protein</fullName>
    </submittedName>
</protein>
<gene>
    <name evidence="1" type="ORF">L1987_20143</name>
</gene>
<evidence type="ECO:0000313" key="2">
    <source>
        <dbReference type="Proteomes" id="UP001056120"/>
    </source>
</evidence>
<organism evidence="1 2">
    <name type="scientific">Smallanthus sonchifolius</name>
    <dbReference type="NCBI Taxonomy" id="185202"/>
    <lineage>
        <taxon>Eukaryota</taxon>
        <taxon>Viridiplantae</taxon>
        <taxon>Streptophyta</taxon>
        <taxon>Embryophyta</taxon>
        <taxon>Tracheophyta</taxon>
        <taxon>Spermatophyta</taxon>
        <taxon>Magnoliopsida</taxon>
        <taxon>eudicotyledons</taxon>
        <taxon>Gunneridae</taxon>
        <taxon>Pentapetalae</taxon>
        <taxon>asterids</taxon>
        <taxon>campanulids</taxon>
        <taxon>Asterales</taxon>
        <taxon>Asteraceae</taxon>
        <taxon>Asteroideae</taxon>
        <taxon>Heliantheae alliance</taxon>
        <taxon>Millerieae</taxon>
        <taxon>Smallanthus</taxon>
    </lineage>
</organism>
<proteinExistence type="predicted"/>
<accession>A0ACB9IST9</accession>
<comment type="caution">
    <text evidence="1">The sequence shown here is derived from an EMBL/GenBank/DDBJ whole genome shotgun (WGS) entry which is preliminary data.</text>
</comment>
<keyword evidence="2" id="KW-1185">Reference proteome</keyword>
<reference evidence="2" key="1">
    <citation type="journal article" date="2022" name="Mol. Ecol. Resour.">
        <title>The genomes of chicory, endive, great burdock and yacon provide insights into Asteraceae palaeo-polyploidization history and plant inulin production.</title>
        <authorList>
            <person name="Fan W."/>
            <person name="Wang S."/>
            <person name="Wang H."/>
            <person name="Wang A."/>
            <person name="Jiang F."/>
            <person name="Liu H."/>
            <person name="Zhao H."/>
            <person name="Xu D."/>
            <person name="Zhang Y."/>
        </authorList>
    </citation>
    <scope>NUCLEOTIDE SEQUENCE [LARGE SCALE GENOMIC DNA]</scope>
    <source>
        <strain evidence="2">cv. Yunnan</strain>
    </source>
</reference>